<keyword evidence="2" id="KW-0963">Cytoplasm</keyword>
<evidence type="ECO:0000256" key="2">
    <source>
        <dbReference type="ARBA" id="ARBA00022490"/>
    </source>
</evidence>
<proteinExistence type="predicted"/>
<evidence type="ECO:0000313" key="4">
    <source>
        <dbReference type="EMBL" id="OGG86436.1"/>
    </source>
</evidence>
<evidence type="ECO:0000256" key="1">
    <source>
        <dbReference type="ARBA" id="ARBA00004496"/>
    </source>
</evidence>
<dbReference type="PIRSF" id="PIRSF002599">
    <property type="entry name" value="Cold_shock_A"/>
    <property type="match status" value="1"/>
</dbReference>
<gene>
    <name evidence="4" type="ORF">A3H15_03095</name>
</gene>
<feature type="domain" description="CSD" evidence="3">
    <location>
        <begin position="1"/>
        <end position="65"/>
    </location>
</feature>
<dbReference type="InterPro" id="IPR011129">
    <property type="entry name" value="CSD"/>
</dbReference>
<comment type="caution">
    <text evidence="4">The sequence shown here is derived from an EMBL/GenBank/DDBJ whole genome shotgun (WGS) entry which is preliminary data.</text>
</comment>
<accession>A0A1F6FKQ2</accession>
<dbReference type="SUPFAM" id="SSF50249">
    <property type="entry name" value="Nucleic acid-binding proteins"/>
    <property type="match status" value="1"/>
</dbReference>
<dbReference type="AlphaFoldDB" id="A0A1F6FKQ2"/>
<name>A0A1F6FKQ2_9BACT</name>
<dbReference type="InterPro" id="IPR002059">
    <property type="entry name" value="CSP_DNA-bd"/>
</dbReference>
<evidence type="ECO:0000259" key="3">
    <source>
        <dbReference type="PROSITE" id="PS51857"/>
    </source>
</evidence>
<dbReference type="InterPro" id="IPR012156">
    <property type="entry name" value="Cold_shock_CspA"/>
</dbReference>
<dbReference type="GO" id="GO:0003676">
    <property type="term" value="F:nucleic acid binding"/>
    <property type="evidence" value="ECO:0007669"/>
    <property type="project" value="InterPro"/>
</dbReference>
<dbReference type="SMART" id="SM00357">
    <property type="entry name" value="CSP"/>
    <property type="match status" value="1"/>
</dbReference>
<organism evidence="4 5">
    <name type="scientific">Candidatus Kaiserbacteria bacterium RIFCSPLOWO2_12_FULL_50_28</name>
    <dbReference type="NCBI Taxonomy" id="1798527"/>
    <lineage>
        <taxon>Bacteria</taxon>
        <taxon>Candidatus Kaiseribacteriota</taxon>
    </lineage>
</organism>
<dbReference type="Gene3D" id="2.40.50.140">
    <property type="entry name" value="Nucleic acid-binding proteins"/>
    <property type="match status" value="1"/>
</dbReference>
<comment type="subcellular location">
    <subcellularLocation>
        <location evidence="1">Cytoplasm</location>
    </subcellularLocation>
</comment>
<reference evidence="4 5" key="1">
    <citation type="journal article" date="2016" name="Nat. Commun.">
        <title>Thousands of microbial genomes shed light on interconnected biogeochemical processes in an aquifer system.</title>
        <authorList>
            <person name="Anantharaman K."/>
            <person name="Brown C.T."/>
            <person name="Hug L.A."/>
            <person name="Sharon I."/>
            <person name="Castelle C.J."/>
            <person name="Probst A.J."/>
            <person name="Thomas B.C."/>
            <person name="Singh A."/>
            <person name="Wilkins M.J."/>
            <person name="Karaoz U."/>
            <person name="Brodie E.L."/>
            <person name="Williams K.H."/>
            <person name="Hubbard S.S."/>
            <person name="Banfield J.F."/>
        </authorList>
    </citation>
    <scope>NUCLEOTIDE SEQUENCE [LARGE SCALE GENOMIC DNA]</scope>
</reference>
<protein>
    <submittedName>
        <fullName evidence="4">Cold-shock protein</fullName>
    </submittedName>
</protein>
<dbReference type="InterPro" id="IPR012340">
    <property type="entry name" value="NA-bd_OB-fold"/>
</dbReference>
<dbReference type="GO" id="GO:0005737">
    <property type="term" value="C:cytoplasm"/>
    <property type="evidence" value="ECO:0007669"/>
    <property type="project" value="UniProtKB-SubCell"/>
</dbReference>
<dbReference type="CDD" id="cd04458">
    <property type="entry name" value="CSP_CDS"/>
    <property type="match status" value="1"/>
</dbReference>
<dbReference type="Proteomes" id="UP000177968">
    <property type="component" value="Unassembled WGS sequence"/>
</dbReference>
<dbReference type="PROSITE" id="PS51857">
    <property type="entry name" value="CSD_2"/>
    <property type="match status" value="1"/>
</dbReference>
<evidence type="ECO:0000313" key="5">
    <source>
        <dbReference type="Proteomes" id="UP000177968"/>
    </source>
</evidence>
<dbReference type="EMBL" id="MFMO01000051">
    <property type="protein sequence ID" value="OGG86436.1"/>
    <property type="molecule type" value="Genomic_DNA"/>
</dbReference>
<dbReference type="Pfam" id="PF00313">
    <property type="entry name" value="CSD"/>
    <property type="match status" value="1"/>
</dbReference>
<sequence>MQEGTIARLTDKGFGFIAREGQEKDLFFHSNELVGVSFDELREGDKVTFEVAESPKGPNAIKVSRVS</sequence>